<evidence type="ECO:0000256" key="1">
    <source>
        <dbReference type="ARBA" id="ARBA00022741"/>
    </source>
</evidence>
<feature type="region of interest" description="Disordered" evidence="3">
    <location>
        <begin position="193"/>
        <end position="225"/>
    </location>
</feature>
<feature type="non-terminal residue" evidence="4">
    <location>
        <position position="1"/>
    </location>
</feature>
<feature type="compositionally biased region" description="Polar residues" evidence="3">
    <location>
        <begin position="214"/>
        <end position="225"/>
    </location>
</feature>
<proteinExistence type="predicted"/>
<dbReference type="PANTHER" id="PTHR43272">
    <property type="entry name" value="LONG-CHAIN-FATTY-ACID--COA LIGASE"/>
    <property type="match status" value="1"/>
</dbReference>
<evidence type="ECO:0000313" key="4">
    <source>
        <dbReference type="EMBL" id="OXV08196.1"/>
    </source>
</evidence>
<dbReference type="Gene3D" id="3.40.50.12780">
    <property type="entry name" value="N-terminal domain of ligase-like"/>
    <property type="match status" value="1"/>
</dbReference>
<dbReference type="Proteomes" id="UP000243515">
    <property type="component" value="Unassembled WGS sequence"/>
</dbReference>
<dbReference type="GO" id="GO:0016020">
    <property type="term" value="C:membrane"/>
    <property type="evidence" value="ECO:0007669"/>
    <property type="project" value="TreeGrafter"/>
</dbReference>
<comment type="caution">
    <text evidence="4">The sequence shown here is derived from an EMBL/GenBank/DDBJ whole genome shotgun (WGS) entry which is preliminary data.</text>
</comment>
<evidence type="ECO:0000313" key="5">
    <source>
        <dbReference type="Proteomes" id="UP000243515"/>
    </source>
</evidence>
<keyword evidence="1" id="KW-0547">Nucleotide-binding</keyword>
<reference evidence="4 5" key="1">
    <citation type="journal article" date="2015" name="Environ. Microbiol.">
        <title>Metagenome sequence of Elaphomyces granulatus from sporocarp tissue reveals Ascomycota ectomycorrhizal fingerprints of genome expansion and a Proteobacteria-rich microbiome.</title>
        <authorList>
            <person name="Quandt C.A."/>
            <person name="Kohler A."/>
            <person name="Hesse C.N."/>
            <person name="Sharpton T.J."/>
            <person name="Martin F."/>
            <person name="Spatafora J.W."/>
        </authorList>
    </citation>
    <scope>NUCLEOTIDE SEQUENCE [LARGE SCALE GENOMIC DNA]</scope>
    <source>
        <strain evidence="4 5">OSC145934</strain>
    </source>
</reference>
<dbReference type="AlphaFoldDB" id="A0A232LVP7"/>
<protein>
    <submittedName>
        <fullName evidence="4">Uncharacterized protein</fullName>
    </submittedName>
</protein>
<dbReference type="GO" id="GO:0005783">
    <property type="term" value="C:endoplasmic reticulum"/>
    <property type="evidence" value="ECO:0007669"/>
    <property type="project" value="TreeGrafter"/>
</dbReference>
<dbReference type="EMBL" id="NPHW01004260">
    <property type="protein sequence ID" value="OXV08196.1"/>
    <property type="molecule type" value="Genomic_DNA"/>
</dbReference>
<dbReference type="GO" id="GO:0004467">
    <property type="term" value="F:long-chain fatty acid-CoA ligase activity"/>
    <property type="evidence" value="ECO:0007669"/>
    <property type="project" value="TreeGrafter"/>
</dbReference>
<accession>A0A232LVP7</accession>
<dbReference type="OrthoDB" id="1700726at2759"/>
<dbReference type="GO" id="GO:0005524">
    <property type="term" value="F:ATP binding"/>
    <property type="evidence" value="ECO:0007669"/>
    <property type="project" value="UniProtKB-KW"/>
</dbReference>
<evidence type="ECO:0000256" key="2">
    <source>
        <dbReference type="ARBA" id="ARBA00022840"/>
    </source>
</evidence>
<gene>
    <name evidence="4" type="ORF">Egran_04041</name>
</gene>
<dbReference type="SUPFAM" id="SSF56801">
    <property type="entry name" value="Acetyl-CoA synthetase-like"/>
    <property type="match status" value="1"/>
</dbReference>
<keyword evidence="2" id="KW-0067">ATP-binding</keyword>
<keyword evidence="5" id="KW-1185">Reference proteome</keyword>
<name>A0A232LVP7_9EURO</name>
<organism evidence="4 5">
    <name type="scientific">Elaphomyces granulatus</name>
    <dbReference type="NCBI Taxonomy" id="519963"/>
    <lineage>
        <taxon>Eukaryota</taxon>
        <taxon>Fungi</taxon>
        <taxon>Dikarya</taxon>
        <taxon>Ascomycota</taxon>
        <taxon>Pezizomycotina</taxon>
        <taxon>Eurotiomycetes</taxon>
        <taxon>Eurotiomycetidae</taxon>
        <taxon>Eurotiales</taxon>
        <taxon>Elaphomycetaceae</taxon>
        <taxon>Elaphomyces</taxon>
    </lineage>
</organism>
<evidence type="ECO:0000256" key="3">
    <source>
        <dbReference type="SAM" id="MobiDB-lite"/>
    </source>
</evidence>
<sequence length="225" mass="25633">TSANRYSEYSVDDQPYPRGELLLRGHTIFRGYHKNPEETAKVMADNGWFCTGDICVIDEMGRFKIIDRRKNVLILAQGEYISLERLEGIILSEHSYLAQVYVHGDSLHTSLIAIFGIQLDTFSLFVNKVLGNGFDPVTTEGLQSTMNHDLTKLFKADHLWRKHIEKRHPQWFENIKNDLILVNVLDPAHIAPPHSNANNNGHFPLASGSRDSSRVQFSQPPILQR</sequence>
<dbReference type="PANTHER" id="PTHR43272:SF33">
    <property type="entry name" value="AMP-BINDING DOMAIN-CONTAINING PROTEIN-RELATED"/>
    <property type="match status" value="1"/>
</dbReference>
<dbReference type="InterPro" id="IPR042099">
    <property type="entry name" value="ANL_N_sf"/>
</dbReference>